<accession>A0A852W241</accession>
<keyword evidence="2" id="KW-0472">Membrane</keyword>
<dbReference type="Proteomes" id="UP000554054">
    <property type="component" value="Unassembled WGS sequence"/>
</dbReference>
<proteinExistence type="predicted"/>
<evidence type="ECO:0000256" key="2">
    <source>
        <dbReference type="SAM" id="Phobius"/>
    </source>
</evidence>
<protein>
    <submittedName>
        <fullName evidence="3">Uncharacterized protein</fullName>
    </submittedName>
</protein>
<gene>
    <name evidence="3" type="ORF">BJY20_003073</name>
</gene>
<evidence type="ECO:0000313" key="4">
    <source>
        <dbReference type="Proteomes" id="UP000554054"/>
    </source>
</evidence>
<dbReference type="AlphaFoldDB" id="A0A852W241"/>
<keyword evidence="2" id="KW-0812">Transmembrane</keyword>
<keyword evidence="2" id="KW-1133">Transmembrane helix</keyword>
<name>A0A852W241_9MICO</name>
<evidence type="ECO:0000256" key="1">
    <source>
        <dbReference type="SAM" id="MobiDB-lite"/>
    </source>
</evidence>
<feature type="compositionally biased region" description="Polar residues" evidence="1">
    <location>
        <begin position="97"/>
        <end position="129"/>
    </location>
</feature>
<reference evidence="3 4" key="1">
    <citation type="submission" date="2020-07" db="EMBL/GenBank/DDBJ databases">
        <title>Sequencing the genomes of 1000 actinobacteria strains.</title>
        <authorList>
            <person name="Klenk H.-P."/>
        </authorList>
    </citation>
    <scope>NUCLEOTIDE SEQUENCE [LARGE SCALE GENOMIC DNA]</scope>
    <source>
        <strain evidence="3 4">DSM 26154</strain>
    </source>
</reference>
<evidence type="ECO:0000313" key="3">
    <source>
        <dbReference type="EMBL" id="NYF99681.1"/>
    </source>
</evidence>
<feature type="region of interest" description="Disordered" evidence="1">
    <location>
        <begin position="95"/>
        <end position="157"/>
    </location>
</feature>
<dbReference type="RefSeq" id="WP_185992349.1">
    <property type="nucleotide sequence ID" value="NZ_JACCAE010000001.1"/>
</dbReference>
<organism evidence="3 4">
    <name type="scientific">Janibacter cremeus</name>
    <dbReference type="NCBI Taxonomy" id="1285192"/>
    <lineage>
        <taxon>Bacteria</taxon>
        <taxon>Bacillati</taxon>
        <taxon>Actinomycetota</taxon>
        <taxon>Actinomycetes</taxon>
        <taxon>Micrococcales</taxon>
        <taxon>Intrasporangiaceae</taxon>
        <taxon>Janibacter</taxon>
    </lineage>
</organism>
<keyword evidence="4" id="KW-1185">Reference proteome</keyword>
<comment type="caution">
    <text evidence="3">The sequence shown here is derived from an EMBL/GenBank/DDBJ whole genome shotgun (WGS) entry which is preliminary data.</text>
</comment>
<dbReference type="EMBL" id="JACCAE010000001">
    <property type="protein sequence ID" value="NYF99681.1"/>
    <property type="molecule type" value="Genomic_DNA"/>
</dbReference>
<sequence>MRRAPSLLLPISPILIFLGIFLLFAAGRADAEAEQVALDNVGCTMGELLDIEGDYSDCPDEEYGGSGGKKFFGWTALLLGLGTGAVGAVLAVRTGTSDEPSSTDQGVTESANASATPSKTTDQISNSSAGPAAPITPDSSPRTEAIPEPSPVVTDIPRRACPECGEMIATTARLCRYCHSKIDPVSNA</sequence>
<feature type="transmembrane region" description="Helical" evidence="2">
    <location>
        <begin position="71"/>
        <end position="92"/>
    </location>
</feature>